<dbReference type="EMBL" id="JBHLTM010000053">
    <property type="protein sequence ID" value="MFC0685593.1"/>
    <property type="molecule type" value="Genomic_DNA"/>
</dbReference>
<name>A0ABV6S8L8_9SPHN</name>
<organism evidence="1 2">
    <name type="scientific">Novosphingobium clariflavum</name>
    <dbReference type="NCBI Taxonomy" id="2029884"/>
    <lineage>
        <taxon>Bacteria</taxon>
        <taxon>Pseudomonadati</taxon>
        <taxon>Pseudomonadota</taxon>
        <taxon>Alphaproteobacteria</taxon>
        <taxon>Sphingomonadales</taxon>
        <taxon>Sphingomonadaceae</taxon>
        <taxon>Novosphingobium</taxon>
    </lineage>
</organism>
<gene>
    <name evidence="1" type="ORF">ACFFF8_13385</name>
</gene>
<keyword evidence="2" id="KW-1185">Reference proteome</keyword>
<protein>
    <submittedName>
        <fullName evidence="1">Tail protein X</fullName>
    </submittedName>
</protein>
<evidence type="ECO:0000313" key="1">
    <source>
        <dbReference type="EMBL" id="MFC0685593.1"/>
    </source>
</evidence>
<comment type="caution">
    <text evidence="1">The sequence shown here is derived from an EMBL/GenBank/DDBJ whole genome shotgun (WGS) entry which is preliminary data.</text>
</comment>
<dbReference type="RefSeq" id="WP_379489357.1">
    <property type="nucleotide sequence ID" value="NZ_JAPCWC010000011.1"/>
</dbReference>
<evidence type="ECO:0000313" key="2">
    <source>
        <dbReference type="Proteomes" id="UP001589858"/>
    </source>
</evidence>
<dbReference type="Proteomes" id="UP001589858">
    <property type="component" value="Unassembled WGS sequence"/>
</dbReference>
<dbReference type="InterPro" id="IPR008861">
    <property type="entry name" value="GpX-like"/>
</dbReference>
<reference evidence="1 2" key="1">
    <citation type="submission" date="2024-09" db="EMBL/GenBank/DDBJ databases">
        <authorList>
            <person name="Sun Q."/>
            <person name="Mori K."/>
        </authorList>
    </citation>
    <scope>NUCLEOTIDE SEQUENCE [LARGE SCALE GENOMIC DNA]</scope>
    <source>
        <strain evidence="1 2">CICC 11035S</strain>
    </source>
</reference>
<dbReference type="Pfam" id="PF05489">
    <property type="entry name" value="Phage_tail_X"/>
    <property type="match status" value="1"/>
</dbReference>
<proteinExistence type="predicted"/>
<sequence length="73" mass="7630">MDVTTTATALDGDTVDAICWRELGRTRGVTEQVLALNPGLAALGTRLPVGTVVQLPDVATAAPAILETVKLWD</sequence>
<accession>A0ABV6S8L8</accession>